<dbReference type="GeneID" id="93075614"/>
<evidence type="ECO:0000256" key="6">
    <source>
        <dbReference type="ARBA" id="ARBA00023244"/>
    </source>
</evidence>
<comment type="similarity">
    <text evidence="3 8">Belongs to the HMBS family.</text>
</comment>
<name>A0A0H3JAI5_CLOPA</name>
<dbReference type="Pfam" id="PF03900">
    <property type="entry name" value="Porphobil_deamC"/>
    <property type="match status" value="1"/>
</dbReference>
<dbReference type="Proteomes" id="UP000030905">
    <property type="component" value="Chromosome"/>
</dbReference>
<evidence type="ECO:0000313" key="14">
    <source>
        <dbReference type="Proteomes" id="UP000030905"/>
    </source>
</evidence>
<comment type="subunit">
    <text evidence="4 8">Monomer.</text>
</comment>
<dbReference type="PIRSF" id="PIRSF001438">
    <property type="entry name" value="4pyrrol_synth_OHMeBilane_synth"/>
    <property type="match status" value="1"/>
</dbReference>
<evidence type="ECO:0000256" key="5">
    <source>
        <dbReference type="ARBA" id="ARBA00022679"/>
    </source>
</evidence>
<dbReference type="NCBIfam" id="TIGR00212">
    <property type="entry name" value="hemC"/>
    <property type="match status" value="1"/>
</dbReference>
<keyword evidence="6 8" id="KW-0627">Porphyrin biosynthesis</keyword>
<dbReference type="PROSITE" id="PS00533">
    <property type="entry name" value="PORPHOBILINOGEN_DEAM"/>
    <property type="match status" value="1"/>
</dbReference>
<dbReference type="Gene3D" id="3.30.160.40">
    <property type="entry name" value="Porphobilinogen deaminase, C-terminal domain"/>
    <property type="match status" value="1"/>
</dbReference>
<evidence type="ECO:0000256" key="4">
    <source>
        <dbReference type="ARBA" id="ARBA00011245"/>
    </source>
</evidence>
<dbReference type="Gene3D" id="3.40.190.10">
    <property type="entry name" value="Periplasmic binding protein-like II"/>
    <property type="match status" value="2"/>
</dbReference>
<dbReference type="SUPFAM" id="SSF53850">
    <property type="entry name" value="Periplasmic binding protein-like II"/>
    <property type="match status" value="1"/>
</dbReference>
<dbReference type="AlphaFoldDB" id="A0A0H3JAI5"/>
<gene>
    <name evidence="8 11" type="primary">hemC</name>
    <name evidence="11" type="ORF">CLPA_c35180</name>
    <name evidence="12" type="ORF">CP6013_03667</name>
</gene>
<dbReference type="EMBL" id="JPGY02000001">
    <property type="protein sequence ID" value="KRU14409.1"/>
    <property type="molecule type" value="Genomic_DNA"/>
</dbReference>
<dbReference type="InterPro" id="IPR036803">
    <property type="entry name" value="Porphobilinogen_deaminase_C_sf"/>
</dbReference>
<feature type="domain" description="Porphobilinogen deaminase N-terminal" evidence="9">
    <location>
        <begin position="5"/>
        <end position="212"/>
    </location>
</feature>
<keyword evidence="5 8" id="KW-0808">Transferase</keyword>
<evidence type="ECO:0000313" key="12">
    <source>
        <dbReference type="EMBL" id="KRU14409.1"/>
    </source>
</evidence>
<dbReference type="FunFam" id="3.40.190.10:FF:000005">
    <property type="entry name" value="Porphobilinogen deaminase"/>
    <property type="match status" value="1"/>
</dbReference>
<comment type="miscellaneous">
    <text evidence="8">The porphobilinogen subunits are added to the dipyrromethane group.</text>
</comment>
<evidence type="ECO:0000259" key="9">
    <source>
        <dbReference type="Pfam" id="PF01379"/>
    </source>
</evidence>
<dbReference type="PRINTS" id="PR00151">
    <property type="entry name" value="PORPHBDMNASE"/>
</dbReference>
<keyword evidence="14" id="KW-1185">Reference proteome</keyword>
<proteinExistence type="inferred from homology"/>
<evidence type="ECO:0000313" key="13">
    <source>
        <dbReference type="Proteomes" id="UP000028042"/>
    </source>
</evidence>
<dbReference type="SUPFAM" id="SSF54782">
    <property type="entry name" value="Porphobilinogen deaminase (hydroxymethylbilane synthase), C-terminal domain"/>
    <property type="match status" value="1"/>
</dbReference>
<dbReference type="InterPro" id="IPR022418">
    <property type="entry name" value="Porphobilinogen_deaminase_C"/>
</dbReference>
<dbReference type="Pfam" id="PF01379">
    <property type="entry name" value="Porphobil_deam"/>
    <property type="match status" value="1"/>
</dbReference>
<organism evidence="11 14">
    <name type="scientific">Clostridium pasteurianum DSM 525 = ATCC 6013</name>
    <dbReference type="NCBI Taxonomy" id="1262449"/>
    <lineage>
        <taxon>Bacteria</taxon>
        <taxon>Bacillati</taxon>
        <taxon>Bacillota</taxon>
        <taxon>Clostridia</taxon>
        <taxon>Eubacteriales</taxon>
        <taxon>Clostridiaceae</taxon>
        <taxon>Clostridium</taxon>
    </lineage>
</organism>
<reference evidence="11 14" key="1">
    <citation type="journal article" date="2015" name="Genome Announc.">
        <title>Complete Genome Sequence of the Nitrogen-Fixing and Solvent-Producing Clostridium pasteurianum DSM 525.</title>
        <authorList>
            <person name="Poehlein A."/>
            <person name="Grosse-Honebrink A."/>
            <person name="Zhang Y."/>
            <person name="Minton N.P."/>
            <person name="Daniel R."/>
        </authorList>
    </citation>
    <scope>NUCLEOTIDE SEQUENCE [LARGE SCALE GENOMIC DNA]</scope>
    <source>
        <strain evidence="11">DSM 525</strain>
        <strain evidence="14">DSM 525 / ATCC 6013</strain>
    </source>
</reference>
<reference evidence="12 13" key="3">
    <citation type="journal article" name="Genome Announc.">
        <title>Improved Draft Genome Sequence of Clostridium pasteurianum Strain ATCC 6013 (DSM 525) Using a Hybrid Next-Generation Sequencing Approach.</title>
        <authorList>
            <person name="Pyne M.E."/>
            <person name="Utturkar S."/>
            <person name="Brown S.D."/>
            <person name="Moo-Young M."/>
            <person name="Chung D.A."/>
            <person name="Chou C.P."/>
        </authorList>
    </citation>
    <scope>NUCLEOTIDE SEQUENCE [LARGE SCALE GENOMIC DNA]</scope>
    <source>
        <strain evidence="12 13">ATCC 6013</strain>
    </source>
</reference>
<dbReference type="Proteomes" id="UP000028042">
    <property type="component" value="Unassembled WGS sequence"/>
</dbReference>
<dbReference type="eggNOG" id="COG0181">
    <property type="taxonomic scope" value="Bacteria"/>
</dbReference>
<dbReference type="InterPro" id="IPR022417">
    <property type="entry name" value="Porphobilin_deaminase_N"/>
</dbReference>
<evidence type="ECO:0000256" key="3">
    <source>
        <dbReference type="ARBA" id="ARBA00005638"/>
    </source>
</evidence>
<evidence type="ECO:0000256" key="8">
    <source>
        <dbReference type="HAMAP-Rule" id="MF_00260"/>
    </source>
</evidence>
<reference evidence="12" key="2">
    <citation type="submission" date="2015-10" db="EMBL/GenBank/DDBJ databases">
        <title>Improved Draft Genome Sequence of Clostridium pasteurianum Strain ATCC 6013 (DSM 525) Using a Hybrid Next-Generation Sequencing Approach.</title>
        <authorList>
            <person name="Pyne M.E."/>
            <person name="Utturkar S.M."/>
            <person name="Brown S.D."/>
            <person name="Moo-Young M."/>
            <person name="Chung D.A."/>
            <person name="Chou P.C."/>
        </authorList>
    </citation>
    <scope>NUCLEOTIDE SEQUENCE</scope>
    <source>
        <strain evidence="12">ATCC 6013</strain>
    </source>
</reference>
<comment type="function">
    <text evidence="1 8">Tetrapolymerization of the monopyrrole PBG into the hydroxymethylbilane pre-uroporphyrinogen in several discrete steps.</text>
</comment>
<dbReference type="RefSeq" id="WP_003445875.1">
    <property type="nucleotide sequence ID" value="NZ_ANZB01000008.1"/>
</dbReference>
<dbReference type="EMBL" id="CP009268">
    <property type="protein sequence ID" value="AJA53566.1"/>
    <property type="molecule type" value="Genomic_DNA"/>
</dbReference>
<feature type="modified residue" description="S-(dipyrrolylmethanemethyl)cysteine" evidence="8">
    <location>
        <position position="241"/>
    </location>
</feature>
<comment type="pathway">
    <text evidence="2">Porphyrin-containing compound metabolism; protoporphyrin-IX biosynthesis; coproporphyrinogen-III from 5-aminolevulinate: step 2/4.</text>
</comment>
<dbReference type="EC" id="2.5.1.61" evidence="8"/>
<comment type="catalytic activity">
    <reaction evidence="7 8">
        <text>4 porphobilinogen + H2O = hydroxymethylbilane + 4 NH4(+)</text>
        <dbReference type="Rhea" id="RHEA:13185"/>
        <dbReference type="ChEBI" id="CHEBI:15377"/>
        <dbReference type="ChEBI" id="CHEBI:28938"/>
        <dbReference type="ChEBI" id="CHEBI:57845"/>
        <dbReference type="ChEBI" id="CHEBI:58126"/>
        <dbReference type="EC" id="2.5.1.61"/>
    </reaction>
</comment>
<evidence type="ECO:0000259" key="10">
    <source>
        <dbReference type="Pfam" id="PF03900"/>
    </source>
</evidence>
<sequence>MKSKIIIGTRGSKLALTQTNMVIEAIKRCYPDIIVEIKKIKTTGDKILDKSLSKIGGKGLFIAEIEKALKNYDIDLAIHSMKDVQNIVSEEFEILSVLRREDPRDALITKDKISLLELQKGAIIGTSSLRRMVQIKNIRPDLQFKPLRGNIDTRINKMLKGEVDGIILAAAGLKRMDWGDSISEYIDIHKCIPSVGQGALCAELRNNDVEIKEIVNSLVNEIEFKCLLAERSFLKEMNGGCSIAIGAHAVQYNNKIELEGFVADDNNISIFKNNVIGYLDEYENIGTNLAKKIMEMKGDR</sequence>
<dbReference type="FunFam" id="3.40.190.10:FF:000004">
    <property type="entry name" value="Porphobilinogen deaminase"/>
    <property type="match status" value="1"/>
</dbReference>
<evidence type="ECO:0000313" key="11">
    <source>
        <dbReference type="EMBL" id="AJA53566.1"/>
    </source>
</evidence>
<evidence type="ECO:0000256" key="2">
    <source>
        <dbReference type="ARBA" id="ARBA00004735"/>
    </source>
</evidence>
<dbReference type="PANTHER" id="PTHR11557">
    <property type="entry name" value="PORPHOBILINOGEN DEAMINASE"/>
    <property type="match status" value="1"/>
</dbReference>
<evidence type="ECO:0000256" key="7">
    <source>
        <dbReference type="ARBA" id="ARBA00048169"/>
    </source>
</evidence>
<dbReference type="PANTHER" id="PTHR11557:SF0">
    <property type="entry name" value="PORPHOBILINOGEN DEAMINASE"/>
    <property type="match status" value="1"/>
</dbReference>
<feature type="domain" description="Porphobilinogen deaminase C-terminal" evidence="10">
    <location>
        <begin position="225"/>
        <end position="294"/>
    </location>
</feature>
<dbReference type="InterPro" id="IPR022419">
    <property type="entry name" value="Porphobilin_deaminase_cofac_BS"/>
</dbReference>
<dbReference type="KEGG" id="cpat:CLPA_c35180"/>
<dbReference type="HAMAP" id="MF_00260">
    <property type="entry name" value="Porphobil_deam"/>
    <property type="match status" value="1"/>
</dbReference>
<dbReference type="GO" id="GO:0006782">
    <property type="term" value="P:protoporphyrinogen IX biosynthetic process"/>
    <property type="evidence" value="ECO:0007669"/>
    <property type="project" value="UniProtKB-UniRule"/>
</dbReference>
<dbReference type="InterPro" id="IPR000860">
    <property type="entry name" value="HemC"/>
</dbReference>
<dbReference type="KEGG" id="cpae:CPAST_c35180"/>
<accession>A0A0H3JAI5</accession>
<evidence type="ECO:0000256" key="1">
    <source>
        <dbReference type="ARBA" id="ARBA00002869"/>
    </source>
</evidence>
<comment type="cofactor">
    <cofactor evidence="8">
        <name>dipyrromethane</name>
        <dbReference type="ChEBI" id="CHEBI:60342"/>
    </cofactor>
    <text evidence="8">Binds 1 dipyrromethane group covalently.</text>
</comment>
<dbReference type="PATRIC" id="fig|1262449.3.peg.2540"/>
<dbReference type="GO" id="GO:0005737">
    <property type="term" value="C:cytoplasm"/>
    <property type="evidence" value="ECO:0007669"/>
    <property type="project" value="UniProtKB-UniRule"/>
</dbReference>
<dbReference type="GO" id="GO:0004418">
    <property type="term" value="F:hydroxymethylbilane synthase activity"/>
    <property type="evidence" value="ECO:0007669"/>
    <property type="project" value="UniProtKB-UniRule"/>
</dbReference>
<protein>
    <recommendedName>
        <fullName evidence="8">Porphobilinogen deaminase</fullName>
        <shortName evidence="8">PBG</shortName>
        <ecNumber evidence="8">2.5.1.61</ecNumber>
    </recommendedName>
    <alternativeName>
        <fullName evidence="8">Hydroxymethylbilane synthase</fullName>
        <shortName evidence="8">HMBS</shortName>
    </alternativeName>
    <alternativeName>
        <fullName evidence="8">Pre-uroporphyrinogen synthase</fullName>
    </alternativeName>
</protein>